<protein>
    <submittedName>
        <fullName evidence="3">Zn-ribbon domain-containing OB-fold protein</fullName>
    </submittedName>
</protein>
<evidence type="ECO:0000313" key="3">
    <source>
        <dbReference type="EMBL" id="WWQ60233.1"/>
    </source>
</evidence>
<dbReference type="SUPFAM" id="SSF50249">
    <property type="entry name" value="Nucleic acid-binding proteins"/>
    <property type="match status" value="1"/>
</dbReference>
<feature type="domain" description="ChsH2 rubredoxin-like zinc ribbon" evidence="2">
    <location>
        <begin position="16"/>
        <end position="45"/>
    </location>
</feature>
<evidence type="ECO:0000259" key="2">
    <source>
        <dbReference type="Pfam" id="PF12172"/>
    </source>
</evidence>
<dbReference type="AlphaFoldDB" id="A0AAX4KZA4"/>
<dbReference type="Pfam" id="PF12172">
    <property type="entry name" value="zf-ChsH2"/>
    <property type="match status" value="1"/>
</dbReference>
<reference evidence="3 4" key="1">
    <citation type="submission" date="2024-02" db="EMBL/GenBank/DDBJ databases">
        <title>STSV induces naive adaptation in Sulfolobus.</title>
        <authorList>
            <person name="Xiang X."/>
            <person name="Song M."/>
        </authorList>
    </citation>
    <scope>NUCLEOTIDE SEQUENCE [LARGE SCALE GENOMIC DNA]</scope>
    <source>
        <strain evidence="3 4">RT2</strain>
    </source>
</reference>
<dbReference type="InterPro" id="IPR052513">
    <property type="entry name" value="Thioester_dehydratase-like"/>
</dbReference>
<evidence type="ECO:0000259" key="1">
    <source>
        <dbReference type="Pfam" id="PF01796"/>
    </source>
</evidence>
<sequence length="136" mass="15390">MKIAPPQVWRNKRFMYKLIASKCEKCGNISFPYSPYCAKCGSKNVKKIETSGKGRLISYTVSYQSRDGYEKGLPNVVGLIKLDEGVEIVAPIVDVDLDKLQEGARVEATLRRVYTDSYNGLIQYGIKFRVAEDENR</sequence>
<name>A0AAX4KZA4_9CREN</name>
<feature type="domain" description="ChsH2 C-terminal OB-fold" evidence="1">
    <location>
        <begin position="49"/>
        <end position="110"/>
    </location>
</feature>
<dbReference type="PANTHER" id="PTHR34075">
    <property type="entry name" value="BLR3430 PROTEIN"/>
    <property type="match status" value="1"/>
</dbReference>
<dbReference type="Gene3D" id="6.10.30.10">
    <property type="match status" value="1"/>
</dbReference>
<dbReference type="PANTHER" id="PTHR34075:SF5">
    <property type="entry name" value="BLR3430 PROTEIN"/>
    <property type="match status" value="1"/>
</dbReference>
<dbReference type="GeneID" id="89337587"/>
<gene>
    <name evidence="3" type="ORF">V6M85_12420</name>
</gene>
<dbReference type="InterPro" id="IPR002878">
    <property type="entry name" value="ChsH2_C"/>
</dbReference>
<proteinExistence type="predicted"/>
<keyword evidence="4" id="KW-1185">Reference proteome</keyword>
<dbReference type="RefSeq" id="WP_338600675.1">
    <property type="nucleotide sequence ID" value="NZ_CP146016.1"/>
</dbReference>
<dbReference type="EMBL" id="CP146016">
    <property type="protein sequence ID" value="WWQ60233.1"/>
    <property type="molecule type" value="Genomic_DNA"/>
</dbReference>
<dbReference type="InterPro" id="IPR022002">
    <property type="entry name" value="ChsH2_Znr"/>
</dbReference>
<evidence type="ECO:0000313" key="4">
    <source>
        <dbReference type="Proteomes" id="UP001432202"/>
    </source>
</evidence>
<dbReference type="Pfam" id="PF01796">
    <property type="entry name" value="OB_ChsH2_C"/>
    <property type="match status" value="1"/>
</dbReference>
<dbReference type="InterPro" id="IPR012340">
    <property type="entry name" value="NA-bd_OB-fold"/>
</dbReference>
<accession>A0AAX4KZA4</accession>
<dbReference type="Proteomes" id="UP001432202">
    <property type="component" value="Chromosome"/>
</dbReference>
<organism evidence="3 4">
    <name type="scientific">Sulfolobus tengchongensis</name>
    <dbReference type="NCBI Taxonomy" id="207809"/>
    <lineage>
        <taxon>Archaea</taxon>
        <taxon>Thermoproteota</taxon>
        <taxon>Thermoprotei</taxon>
        <taxon>Sulfolobales</taxon>
        <taxon>Sulfolobaceae</taxon>
        <taxon>Sulfolobus</taxon>
    </lineage>
</organism>